<sequence>MSRNGWLSMSYAAMFGAVVWAAVIYLVLTITW</sequence>
<reference evidence="2" key="1">
    <citation type="submission" date="2019-03" db="EMBL/GenBank/DDBJ databases">
        <authorList>
            <consortium name="Pathogen Informatics"/>
        </authorList>
    </citation>
    <scope>NUCLEOTIDE SEQUENCE</scope>
    <source>
        <strain evidence="2">5012STDY7626354</strain>
    </source>
</reference>
<keyword evidence="1" id="KW-0812">Transmembrane</keyword>
<dbReference type="AlphaFoldDB" id="A0A486QFX4"/>
<name>A0A486QFX4_KLEPN</name>
<evidence type="ECO:0000256" key="1">
    <source>
        <dbReference type="SAM" id="Phobius"/>
    </source>
</evidence>
<keyword evidence="1" id="KW-1133">Transmembrane helix</keyword>
<feature type="transmembrane region" description="Helical" evidence="1">
    <location>
        <begin position="6"/>
        <end position="28"/>
    </location>
</feature>
<dbReference type="EMBL" id="CAAHCY010000001">
    <property type="protein sequence ID" value="VGL88301.1"/>
    <property type="molecule type" value="Genomic_DNA"/>
</dbReference>
<accession>A0A486QFX4</accession>
<organism evidence="2">
    <name type="scientific">Klebsiella pneumoniae</name>
    <dbReference type="NCBI Taxonomy" id="573"/>
    <lineage>
        <taxon>Bacteria</taxon>
        <taxon>Pseudomonadati</taxon>
        <taxon>Pseudomonadota</taxon>
        <taxon>Gammaproteobacteria</taxon>
        <taxon>Enterobacterales</taxon>
        <taxon>Enterobacteriaceae</taxon>
        <taxon>Klebsiella/Raoultella group</taxon>
        <taxon>Klebsiella</taxon>
        <taxon>Klebsiella pneumoniae complex</taxon>
    </lineage>
</organism>
<protein>
    <submittedName>
        <fullName evidence="2">Uncharacterized protein</fullName>
    </submittedName>
</protein>
<gene>
    <name evidence="2" type="ORF">SAMEA4873555_01229</name>
</gene>
<proteinExistence type="predicted"/>
<evidence type="ECO:0000313" key="2">
    <source>
        <dbReference type="EMBL" id="VGL88301.1"/>
    </source>
</evidence>
<keyword evidence="1" id="KW-0472">Membrane</keyword>